<sequence>MSQDIDLIEAAEGSLAGPRTASRGGSLAESAYVRLRDDIITVKLQPGDPLDEKQLSRDLGVGLTPVRDALKRLRHERLAVIYPRRGTFVAEINISDERWLTEVRTDLEGLAAALAAERATDEECAELKRMAEAMEDAVEVSRDYITQDTEIHRAIYRAAHNPYLEATLTQYSNLAMRIWHYGLVRARPSTPRSCAQDEVVEEICARRPGAARKAAQAHLLGFSASVRSML</sequence>
<dbReference type="SUPFAM" id="SSF48008">
    <property type="entry name" value="GntR ligand-binding domain-like"/>
    <property type="match status" value="1"/>
</dbReference>
<dbReference type="Pfam" id="PF00392">
    <property type="entry name" value="GntR"/>
    <property type="match status" value="1"/>
</dbReference>
<comment type="caution">
    <text evidence="5">The sequence shown here is derived from an EMBL/GenBank/DDBJ whole genome shotgun (WGS) entry which is preliminary data.</text>
</comment>
<dbReference type="Proteomes" id="UP001223978">
    <property type="component" value="Unassembled WGS sequence"/>
</dbReference>
<evidence type="ECO:0000313" key="6">
    <source>
        <dbReference type="Proteomes" id="UP001223978"/>
    </source>
</evidence>
<evidence type="ECO:0000256" key="2">
    <source>
        <dbReference type="ARBA" id="ARBA00023125"/>
    </source>
</evidence>
<keyword evidence="3" id="KW-0804">Transcription</keyword>
<dbReference type="EMBL" id="JASCIQ010000023">
    <property type="protein sequence ID" value="MDI3406445.1"/>
    <property type="molecule type" value="Genomic_DNA"/>
</dbReference>
<proteinExistence type="predicted"/>
<dbReference type="Pfam" id="PF07729">
    <property type="entry name" value="FCD"/>
    <property type="match status" value="1"/>
</dbReference>
<protein>
    <submittedName>
        <fullName evidence="5">GntR family transcriptional regulator</fullName>
    </submittedName>
</protein>
<dbReference type="InterPro" id="IPR036388">
    <property type="entry name" value="WH-like_DNA-bd_sf"/>
</dbReference>
<organism evidence="5 6">
    <name type="scientific">Streptomyces cavernicola</name>
    <dbReference type="NCBI Taxonomy" id="3043613"/>
    <lineage>
        <taxon>Bacteria</taxon>
        <taxon>Bacillati</taxon>
        <taxon>Actinomycetota</taxon>
        <taxon>Actinomycetes</taxon>
        <taxon>Kitasatosporales</taxon>
        <taxon>Streptomycetaceae</taxon>
        <taxon>Streptomyces</taxon>
    </lineage>
</organism>
<dbReference type="Gene3D" id="1.20.120.530">
    <property type="entry name" value="GntR ligand-binding domain-like"/>
    <property type="match status" value="1"/>
</dbReference>
<evidence type="ECO:0000313" key="5">
    <source>
        <dbReference type="EMBL" id="MDI3406445.1"/>
    </source>
</evidence>
<reference evidence="5 6" key="1">
    <citation type="submission" date="2023-05" db="EMBL/GenBank/DDBJ databases">
        <title>Draft genome sequence of Streptomyces sp. B-S-A6 isolated from a cave soil in Thailand.</title>
        <authorList>
            <person name="Chamroensaksri N."/>
            <person name="Muangham S."/>
        </authorList>
    </citation>
    <scope>NUCLEOTIDE SEQUENCE [LARGE SCALE GENOMIC DNA]</scope>
    <source>
        <strain evidence="5 6">B-S-A6</strain>
    </source>
</reference>
<dbReference type="InterPro" id="IPR000524">
    <property type="entry name" value="Tscrpt_reg_HTH_GntR"/>
</dbReference>
<dbReference type="InterPro" id="IPR011711">
    <property type="entry name" value="GntR_C"/>
</dbReference>
<evidence type="ECO:0000256" key="3">
    <source>
        <dbReference type="ARBA" id="ARBA00023163"/>
    </source>
</evidence>
<dbReference type="SMART" id="SM00345">
    <property type="entry name" value="HTH_GNTR"/>
    <property type="match status" value="1"/>
</dbReference>
<dbReference type="SMART" id="SM00895">
    <property type="entry name" value="FCD"/>
    <property type="match status" value="1"/>
</dbReference>
<dbReference type="InterPro" id="IPR008920">
    <property type="entry name" value="TF_FadR/GntR_C"/>
</dbReference>
<dbReference type="PANTHER" id="PTHR43537">
    <property type="entry name" value="TRANSCRIPTIONAL REGULATOR, GNTR FAMILY"/>
    <property type="match status" value="1"/>
</dbReference>
<dbReference type="InterPro" id="IPR036390">
    <property type="entry name" value="WH_DNA-bd_sf"/>
</dbReference>
<dbReference type="RefSeq" id="WP_282544379.1">
    <property type="nucleotide sequence ID" value="NZ_JASCIQ010000023.1"/>
</dbReference>
<dbReference type="CDD" id="cd07377">
    <property type="entry name" value="WHTH_GntR"/>
    <property type="match status" value="1"/>
</dbReference>
<dbReference type="PROSITE" id="PS50949">
    <property type="entry name" value="HTH_GNTR"/>
    <property type="match status" value="1"/>
</dbReference>
<accession>A0ABT6SE21</accession>
<keyword evidence="2" id="KW-0238">DNA-binding</keyword>
<keyword evidence="1" id="KW-0805">Transcription regulation</keyword>
<evidence type="ECO:0000256" key="1">
    <source>
        <dbReference type="ARBA" id="ARBA00023015"/>
    </source>
</evidence>
<dbReference type="PANTHER" id="PTHR43537:SF5">
    <property type="entry name" value="UXU OPERON TRANSCRIPTIONAL REGULATOR"/>
    <property type="match status" value="1"/>
</dbReference>
<feature type="domain" description="HTH gntR-type" evidence="4">
    <location>
        <begin position="25"/>
        <end position="92"/>
    </location>
</feature>
<name>A0ABT6SE21_9ACTN</name>
<keyword evidence="6" id="KW-1185">Reference proteome</keyword>
<dbReference type="SUPFAM" id="SSF46785">
    <property type="entry name" value="Winged helix' DNA-binding domain"/>
    <property type="match status" value="1"/>
</dbReference>
<evidence type="ECO:0000259" key="4">
    <source>
        <dbReference type="PROSITE" id="PS50949"/>
    </source>
</evidence>
<dbReference type="Gene3D" id="1.10.10.10">
    <property type="entry name" value="Winged helix-like DNA-binding domain superfamily/Winged helix DNA-binding domain"/>
    <property type="match status" value="1"/>
</dbReference>
<gene>
    <name evidence="5" type="ORF">QIS96_21875</name>
</gene>